<proteinExistence type="predicted"/>
<dbReference type="AlphaFoldDB" id="A0A1G2CJR5"/>
<organism evidence="1 2">
    <name type="scientific">Candidatus Liptonbacteria bacterium RIFCSPLOWO2_01_FULL_56_20</name>
    <dbReference type="NCBI Taxonomy" id="1798652"/>
    <lineage>
        <taxon>Bacteria</taxon>
        <taxon>Candidatus Liptoniibacteriota</taxon>
    </lineage>
</organism>
<gene>
    <name evidence="1" type="ORF">A3A43_02620</name>
</gene>
<accession>A0A1G2CJR5</accession>
<dbReference type="Proteomes" id="UP000178495">
    <property type="component" value="Unassembled WGS sequence"/>
</dbReference>
<dbReference type="EMBL" id="MHLC01000009">
    <property type="protein sequence ID" value="OGZ01497.1"/>
    <property type="molecule type" value="Genomic_DNA"/>
</dbReference>
<sequence length="176" mass="20173">MAISILITNRKIGKSRLYSELNQKGKKMVVPAYQTLLANESGSAEEFRVTRDTIVTVFGVKTTGKYGENDEAPPNRSDAPYRARIRTDGRKGFRLELYELGIGKRQNRSALRGIGKFIRTHIQIHLGPARSEGCFLLTDRKAGRDRFRRAVHRLIREDKRNRVKNPGRLLVRVQNR</sequence>
<evidence type="ECO:0000313" key="2">
    <source>
        <dbReference type="Proteomes" id="UP000178495"/>
    </source>
</evidence>
<protein>
    <submittedName>
        <fullName evidence="1">Uncharacterized protein</fullName>
    </submittedName>
</protein>
<name>A0A1G2CJR5_9BACT</name>
<evidence type="ECO:0000313" key="1">
    <source>
        <dbReference type="EMBL" id="OGZ01497.1"/>
    </source>
</evidence>
<comment type="caution">
    <text evidence="1">The sequence shown here is derived from an EMBL/GenBank/DDBJ whole genome shotgun (WGS) entry which is preliminary data.</text>
</comment>
<reference evidence="1 2" key="1">
    <citation type="journal article" date="2016" name="Nat. Commun.">
        <title>Thousands of microbial genomes shed light on interconnected biogeochemical processes in an aquifer system.</title>
        <authorList>
            <person name="Anantharaman K."/>
            <person name="Brown C.T."/>
            <person name="Hug L.A."/>
            <person name="Sharon I."/>
            <person name="Castelle C.J."/>
            <person name="Probst A.J."/>
            <person name="Thomas B.C."/>
            <person name="Singh A."/>
            <person name="Wilkins M.J."/>
            <person name="Karaoz U."/>
            <person name="Brodie E.L."/>
            <person name="Williams K.H."/>
            <person name="Hubbard S.S."/>
            <person name="Banfield J.F."/>
        </authorList>
    </citation>
    <scope>NUCLEOTIDE SEQUENCE [LARGE SCALE GENOMIC DNA]</scope>
</reference>